<evidence type="ECO:0000313" key="1">
    <source>
        <dbReference type="EMBL" id="KAJ8680530.1"/>
    </source>
</evidence>
<reference evidence="1" key="1">
    <citation type="submission" date="2023-04" db="EMBL/GenBank/DDBJ databases">
        <title>A chromosome-level genome assembly of the parasitoid wasp Eretmocerus hayati.</title>
        <authorList>
            <person name="Zhong Y."/>
            <person name="Liu S."/>
            <person name="Liu Y."/>
        </authorList>
    </citation>
    <scope>NUCLEOTIDE SEQUENCE</scope>
    <source>
        <strain evidence="1">ZJU_SS_LIU_2023</strain>
    </source>
</reference>
<comment type="caution">
    <text evidence="1">The sequence shown here is derived from an EMBL/GenBank/DDBJ whole genome shotgun (WGS) entry which is preliminary data.</text>
</comment>
<evidence type="ECO:0000313" key="2">
    <source>
        <dbReference type="Proteomes" id="UP001239111"/>
    </source>
</evidence>
<organism evidence="1 2">
    <name type="scientific">Eretmocerus hayati</name>
    <dbReference type="NCBI Taxonomy" id="131215"/>
    <lineage>
        <taxon>Eukaryota</taxon>
        <taxon>Metazoa</taxon>
        <taxon>Ecdysozoa</taxon>
        <taxon>Arthropoda</taxon>
        <taxon>Hexapoda</taxon>
        <taxon>Insecta</taxon>
        <taxon>Pterygota</taxon>
        <taxon>Neoptera</taxon>
        <taxon>Endopterygota</taxon>
        <taxon>Hymenoptera</taxon>
        <taxon>Apocrita</taxon>
        <taxon>Proctotrupomorpha</taxon>
        <taxon>Chalcidoidea</taxon>
        <taxon>Aphelinidae</taxon>
        <taxon>Aphelininae</taxon>
        <taxon>Eretmocerus</taxon>
    </lineage>
</organism>
<dbReference type="EMBL" id="CM056742">
    <property type="protein sequence ID" value="KAJ8680530.1"/>
    <property type="molecule type" value="Genomic_DNA"/>
</dbReference>
<proteinExistence type="predicted"/>
<sequence>MSGQKFQYDESGGTFLYFVLSFLALLLVPSTFYLWPRSPKPDLTQVTKECYCDGCKKKRSILQRVDPWKETKSLFRKIIIICGWILLAFLAYKVSQFDYEMANFDPYEILGVAPGSSASAIKKAYRQLSLILHPDKETGDEKAFMRLTKAYQALTDKEAMMNWEKYGNPDGPGAMGFGIALPSWIVEKENSMWVLGAYALVFMLALPTAVGMWWYRSIRYTGDQVLLATTKMYYAFFHNTPTMTLKRIIMVLGASYEFEKSHNADIVERLSDNIEVNALMRQLPNLGQKNREIPLCYHYSIKARALLHAHLSRIPLNPDTLEKDRQYVVKKSLYLIQEMISCVNQLIGLAYARQVQHLPTITTIENCMKLCPMIVQAFWEFKNSLLQLPHITEDHLKYFRAKKIKTLQQFAQLKREDRRSILRGLTDSEFEDVMRVLGNMPFIDFQVRSEVIDDENSNVYTAGAMVTVTVTLTRKDMSHLFGDETIKEKTVFEESKSDGDKERGDPDQDEGEKGKEEGEKGKEEDEQSQTAAKKPAWMKQKKGQKKTHNKKGPVKKAPPAKPTPSTAMNGVSKQTSDGVSKQTGDSVSPKPKKDKKDKESTRESTKDKTNVTDVDDSESDMDKGDSSDDEDSSPESSTSKHDVSDVNEDDDLEWNKFQQRLSKRDRLLEGRNSNSHQVHCPYFPEVKYEHWWVYICDRKSLTLLTAPVHVTSLEDTEEIHLRFTAPIWPNIYTFTVCLRSDSYIGFDQLHDLKLDVKEAAAVPTEHPQWEMSDEETAEDAFAADEHSEFTTDEDISDNE</sequence>
<accession>A0ACC2PA89</accession>
<gene>
    <name evidence="1" type="ORF">QAD02_016317</name>
</gene>
<dbReference type="Proteomes" id="UP001239111">
    <property type="component" value="Chromosome 2"/>
</dbReference>
<protein>
    <submittedName>
        <fullName evidence="1">Uncharacterized protein</fullName>
    </submittedName>
</protein>
<keyword evidence="2" id="KW-1185">Reference proteome</keyword>
<name>A0ACC2PA89_9HYME</name>